<dbReference type="AlphaFoldDB" id="A0A9D4YUX2"/>
<dbReference type="Pfam" id="PF00871">
    <property type="entry name" value="Acetate_kinase"/>
    <property type="match status" value="1"/>
</dbReference>
<evidence type="ECO:0000256" key="2">
    <source>
        <dbReference type="ARBA" id="ARBA00022741"/>
    </source>
</evidence>
<dbReference type="PROSITE" id="PS01076">
    <property type="entry name" value="ACETATE_KINASE_2"/>
    <property type="match status" value="1"/>
</dbReference>
<feature type="binding site" evidence="5">
    <location>
        <begin position="216"/>
        <end position="220"/>
    </location>
    <ligand>
        <name>ATP</name>
        <dbReference type="ChEBI" id="CHEBI:30616"/>
    </ligand>
</feature>
<reference evidence="6" key="1">
    <citation type="journal article" date="2019" name="Plant J.">
        <title>Chlorella vulgaris genome assembly and annotation reveals the molecular basis for metabolic acclimation to high light conditions.</title>
        <authorList>
            <person name="Cecchin M."/>
            <person name="Marcolungo L."/>
            <person name="Rossato M."/>
            <person name="Girolomoni L."/>
            <person name="Cosentino E."/>
            <person name="Cuine S."/>
            <person name="Li-Beisson Y."/>
            <person name="Delledonne M."/>
            <person name="Ballottari M."/>
        </authorList>
    </citation>
    <scope>NUCLEOTIDE SEQUENCE</scope>
    <source>
        <strain evidence="6">211/11P</strain>
    </source>
</reference>
<dbReference type="OrthoDB" id="67445at2759"/>
<dbReference type="NCBIfam" id="TIGR00016">
    <property type="entry name" value="ackA"/>
    <property type="match status" value="1"/>
</dbReference>
<comment type="catalytic activity">
    <reaction evidence="5">
        <text>acetate + ATP = acetyl phosphate + ADP</text>
        <dbReference type="Rhea" id="RHEA:11352"/>
        <dbReference type="ChEBI" id="CHEBI:22191"/>
        <dbReference type="ChEBI" id="CHEBI:30089"/>
        <dbReference type="ChEBI" id="CHEBI:30616"/>
        <dbReference type="ChEBI" id="CHEBI:456216"/>
        <dbReference type="EC" id="2.7.2.1"/>
    </reaction>
</comment>
<feature type="active site" description="Proton donor/acceptor" evidence="5">
    <location>
        <position position="156"/>
    </location>
</feature>
<comment type="cofactor">
    <cofactor evidence="5">
        <name>Mg(2+)</name>
        <dbReference type="ChEBI" id="CHEBI:18420"/>
    </cofactor>
</comment>
<feature type="binding site" evidence="5">
    <location>
        <position position="18"/>
    </location>
    <ligand>
        <name>ATP</name>
        <dbReference type="ChEBI" id="CHEBI:30616"/>
    </ligand>
</feature>
<dbReference type="EMBL" id="SIDB01000009">
    <property type="protein sequence ID" value="KAI3427946.1"/>
    <property type="molecule type" value="Genomic_DNA"/>
</dbReference>
<feature type="binding site" evidence="5">
    <location>
        <begin position="344"/>
        <end position="348"/>
    </location>
    <ligand>
        <name>ATP</name>
        <dbReference type="ChEBI" id="CHEBI:30616"/>
    </ligand>
</feature>
<keyword evidence="2 5" id="KW-0547">Nucleotide-binding</keyword>
<dbReference type="CDD" id="cd24010">
    <property type="entry name" value="ASKHA_NBD_AcK_PK"/>
    <property type="match status" value="1"/>
</dbReference>
<reference evidence="6" key="2">
    <citation type="submission" date="2020-11" db="EMBL/GenBank/DDBJ databases">
        <authorList>
            <person name="Cecchin M."/>
            <person name="Marcolungo L."/>
            <person name="Rossato M."/>
            <person name="Girolomoni L."/>
            <person name="Cosentino E."/>
            <person name="Cuine S."/>
            <person name="Li-Beisson Y."/>
            <person name="Delledonne M."/>
            <person name="Ballottari M."/>
        </authorList>
    </citation>
    <scope>NUCLEOTIDE SEQUENCE</scope>
    <source>
        <strain evidence="6">211/11P</strain>
        <tissue evidence="6">Whole cell</tissue>
    </source>
</reference>
<evidence type="ECO:0000256" key="5">
    <source>
        <dbReference type="HAMAP-Rule" id="MF_03131"/>
    </source>
</evidence>
<feature type="site" description="Transition state stabilizer" evidence="5">
    <location>
        <position position="249"/>
    </location>
</feature>
<dbReference type="InterPro" id="IPR000890">
    <property type="entry name" value="Aliphatic_acid_kin_short-chain"/>
</dbReference>
<keyword evidence="7" id="KW-1185">Reference proteome</keyword>
<evidence type="ECO:0000256" key="4">
    <source>
        <dbReference type="ARBA" id="ARBA00022840"/>
    </source>
</evidence>
<keyword evidence="5" id="KW-0479">Metal-binding</keyword>
<dbReference type="Proteomes" id="UP001055712">
    <property type="component" value="Unassembled WGS sequence"/>
</dbReference>
<name>A0A9D4YUX2_CHLVU</name>
<dbReference type="Gene3D" id="3.30.420.40">
    <property type="match status" value="2"/>
</dbReference>
<dbReference type="InterPro" id="IPR004372">
    <property type="entry name" value="Ac/propionate_kinase"/>
</dbReference>
<evidence type="ECO:0000313" key="7">
    <source>
        <dbReference type="Proteomes" id="UP001055712"/>
    </source>
</evidence>
<dbReference type="GO" id="GO:0000287">
    <property type="term" value="F:magnesium ion binding"/>
    <property type="evidence" value="ECO:0007669"/>
    <property type="project" value="UniProtKB-UniRule"/>
</dbReference>
<dbReference type="HAMAP" id="MF_00020">
    <property type="entry name" value="Acetate_kinase"/>
    <property type="match status" value="1"/>
</dbReference>
<dbReference type="PIRSF" id="PIRSF000722">
    <property type="entry name" value="Acetate_prop_kin"/>
    <property type="match status" value="1"/>
</dbReference>
<feature type="binding site" evidence="5">
    <location>
        <position position="11"/>
    </location>
    <ligand>
        <name>Mg(2+)</name>
        <dbReference type="ChEBI" id="CHEBI:18420"/>
    </ligand>
</feature>
<dbReference type="GO" id="GO:0005524">
    <property type="term" value="F:ATP binding"/>
    <property type="evidence" value="ECO:0007669"/>
    <property type="project" value="UniProtKB-KW"/>
</dbReference>
<evidence type="ECO:0000256" key="1">
    <source>
        <dbReference type="ARBA" id="ARBA00022679"/>
    </source>
</evidence>
<feature type="binding site" evidence="5">
    <location>
        <position position="100"/>
    </location>
    <ligand>
        <name>substrate</name>
    </ligand>
</feature>
<keyword evidence="4 5" id="KW-0067">ATP-binding</keyword>
<evidence type="ECO:0000256" key="3">
    <source>
        <dbReference type="ARBA" id="ARBA00022777"/>
    </source>
</evidence>
<dbReference type="PANTHER" id="PTHR21060">
    <property type="entry name" value="ACETATE KINASE"/>
    <property type="match status" value="1"/>
</dbReference>
<dbReference type="GO" id="GO:0006083">
    <property type="term" value="P:acetate metabolic process"/>
    <property type="evidence" value="ECO:0007669"/>
    <property type="project" value="TreeGrafter"/>
</dbReference>
<keyword evidence="5" id="KW-0460">Magnesium</keyword>
<comment type="caution">
    <text evidence="6">The sequence shown here is derived from an EMBL/GenBank/DDBJ whole genome shotgun (WGS) entry which is preliminary data.</text>
</comment>
<comment type="pathway">
    <text evidence="5">Metabolic intermediate biosynthesis; acetyl-CoA biosynthesis; acetyl-CoA from acetate: step 1/2.</text>
</comment>
<dbReference type="GO" id="GO:0006085">
    <property type="term" value="P:acetyl-CoA biosynthetic process"/>
    <property type="evidence" value="ECO:0007669"/>
    <property type="project" value="UniProtKB-UniRule"/>
</dbReference>
<dbReference type="GO" id="GO:0008776">
    <property type="term" value="F:acetate kinase activity"/>
    <property type="evidence" value="ECO:0007669"/>
    <property type="project" value="UniProtKB-UniRule"/>
</dbReference>
<dbReference type="InterPro" id="IPR043129">
    <property type="entry name" value="ATPase_NBD"/>
</dbReference>
<dbReference type="InterPro" id="IPR023865">
    <property type="entry name" value="Aliphatic_acid_kinase_CS"/>
</dbReference>
<keyword evidence="3 5" id="KW-0418">Kinase</keyword>
<proteinExistence type="inferred from homology"/>
<keyword evidence="1 5" id="KW-0808">Transferase</keyword>
<gene>
    <name evidence="6" type="ORF">D9Q98_006336</name>
</gene>
<evidence type="ECO:0000313" key="6">
    <source>
        <dbReference type="EMBL" id="KAI3427946.1"/>
    </source>
</evidence>
<dbReference type="PRINTS" id="PR00471">
    <property type="entry name" value="ACETATEKNASE"/>
</dbReference>
<dbReference type="SUPFAM" id="SSF53067">
    <property type="entry name" value="Actin-like ATPase domain"/>
    <property type="match status" value="2"/>
</dbReference>
<comment type="similarity">
    <text evidence="5">Belongs to the acetokinase family.</text>
</comment>
<accession>A0A9D4YUX2</accession>
<feature type="site" description="Transition state stabilizer" evidence="5">
    <location>
        <position position="188"/>
    </location>
</feature>
<sequence length="421" mass="44486">MALRNKLMVINAGSSSLKFKLFQMGQAGEGGALSAIASGVCERVGDPSASFLRAKANGSEESKAQHAMPDHTSALGAVAQYLSSAFTGDFTKDVHGVGHRVVHGRHMSQPALISAEVRSTIEQAADLAPLHNPPNLMGIDAALQTFAGVPQVAVFDTAFHQTMPPAAFMYALPYELYTDRAIRRYGFHGTSYKYLTTQAAKMLGKPEAETNLVICHLGAGSSMCAVQGGRSVDTSMGLTPLEGLMMGTRCGDIDPAITSYLAAKGMSPKEIDQMMNKKSGFLGLAGNADLRNHAEARFGPHVGGDAAERSRLAVDVYIRRVRKYLGAYFMHLDGQVDAIVFSAGIGENSAPMRREFCRGMEFAGVKIDEAKNEGAGVGKAADVAAADSRVRILVLPTDEELSIAQQTVDVIAAASSSAAAV</sequence>
<dbReference type="PANTHER" id="PTHR21060:SF15">
    <property type="entry name" value="ACETATE KINASE-RELATED"/>
    <property type="match status" value="1"/>
</dbReference>
<organism evidence="6 7">
    <name type="scientific">Chlorella vulgaris</name>
    <name type="common">Green alga</name>
    <dbReference type="NCBI Taxonomy" id="3077"/>
    <lineage>
        <taxon>Eukaryota</taxon>
        <taxon>Viridiplantae</taxon>
        <taxon>Chlorophyta</taxon>
        <taxon>core chlorophytes</taxon>
        <taxon>Trebouxiophyceae</taxon>
        <taxon>Chlorellales</taxon>
        <taxon>Chlorellaceae</taxon>
        <taxon>Chlorella clade</taxon>
        <taxon>Chlorella</taxon>
    </lineage>
</organism>
<dbReference type="PROSITE" id="PS01075">
    <property type="entry name" value="ACETATE_KINASE_1"/>
    <property type="match status" value="1"/>
</dbReference>
<protein>
    <recommendedName>
        <fullName evidence="5">Probable acetate kinase</fullName>
        <ecNumber evidence="5">2.7.2.1</ecNumber>
    </recommendedName>
    <alternativeName>
        <fullName evidence="5">Acetokinase</fullName>
    </alternativeName>
</protein>
<feature type="binding site" evidence="5">
    <location>
        <position position="399"/>
    </location>
    <ligand>
        <name>Mg(2+)</name>
        <dbReference type="ChEBI" id="CHEBI:18420"/>
    </ligand>
</feature>
<dbReference type="EC" id="2.7.2.1" evidence="5"/>
<feature type="binding site" evidence="5">
    <location>
        <begin position="289"/>
        <end position="291"/>
    </location>
    <ligand>
        <name>ATP</name>
        <dbReference type="ChEBI" id="CHEBI:30616"/>
    </ligand>
</feature>